<protein>
    <recommendedName>
        <fullName evidence="12">tRNA-dihydrouridine synthase</fullName>
        <ecNumber evidence="12">1.3.1.-</ecNumber>
    </recommendedName>
</protein>
<dbReference type="PIRSF" id="PIRSF006621">
    <property type="entry name" value="Dus"/>
    <property type="match status" value="1"/>
</dbReference>
<dbReference type="InterPro" id="IPR013785">
    <property type="entry name" value="Aldolase_TIM"/>
</dbReference>
<dbReference type="SUPFAM" id="SSF51395">
    <property type="entry name" value="FMN-linked oxidoreductases"/>
    <property type="match status" value="1"/>
</dbReference>
<reference evidence="16" key="1">
    <citation type="journal article" date="2021" name="PeerJ">
        <title>Extensive microbial diversity within the chicken gut microbiome revealed by metagenomics and culture.</title>
        <authorList>
            <person name="Gilroy R."/>
            <person name="Ravi A."/>
            <person name="Getino M."/>
            <person name="Pursley I."/>
            <person name="Horton D.L."/>
            <person name="Alikhan N.F."/>
            <person name="Baker D."/>
            <person name="Gharbi K."/>
            <person name="Hall N."/>
            <person name="Watson M."/>
            <person name="Adriaenssens E.M."/>
            <person name="Foster-Nyarko E."/>
            <person name="Jarju S."/>
            <person name="Secka A."/>
            <person name="Antonio M."/>
            <person name="Oren A."/>
            <person name="Chaudhuri R.R."/>
            <person name="La Ragione R."/>
            <person name="Hildebrand F."/>
            <person name="Pallen M.J."/>
        </authorList>
    </citation>
    <scope>NUCLEOTIDE SEQUENCE</scope>
    <source>
        <strain evidence="16">26628</strain>
    </source>
</reference>
<dbReference type="PANTHER" id="PTHR45846:SF1">
    <property type="entry name" value="TRNA-DIHYDROURIDINE(47) SYNTHASE [NAD(P)(+)]-LIKE"/>
    <property type="match status" value="1"/>
</dbReference>
<dbReference type="Gene3D" id="3.20.20.70">
    <property type="entry name" value="Aldolase class I"/>
    <property type="match status" value="1"/>
</dbReference>
<keyword evidence="4 12" id="KW-0285">Flavoprotein</keyword>
<keyword evidence="3" id="KW-0820">tRNA-binding</keyword>
<comment type="cofactor">
    <cofactor evidence="1 12 14">
        <name>FMN</name>
        <dbReference type="ChEBI" id="CHEBI:58210"/>
    </cofactor>
</comment>
<evidence type="ECO:0000313" key="16">
    <source>
        <dbReference type="EMBL" id="HIX46731.1"/>
    </source>
</evidence>
<dbReference type="InterPro" id="IPR018517">
    <property type="entry name" value="tRNA_hU_synthase_CS"/>
</dbReference>
<dbReference type="GO" id="GO:0000049">
    <property type="term" value="F:tRNA binding"/>
    <property type="evidence" value="ECO:0007669"/>
    <property type="project" value="UniProtKB-KW"/>
</dbReference>
<keyword evidence="14" id="KW-0547">Nucleotide-binding</keyword>
<evidence type="ECO:0000256" key="5">
    <source>
        <dbReference type="ARBA" id="ARBA00022643"/>
    </source>
</evidence>
<accession>A0A9D1VTM3</accession>
<evidence type="ECO:0000256" key="6">
    <source>
        <dbReference type="ARBA" id="ARBA00022694"/>
    </source>
</evidence>
<evidence type="ECO:0000256" key="10">
    <source>
        <dbReference type="ARBA" id="ARBA00048205"/>
    </source>
</evidence>
<evidence type="ECO:0000256" key="9">
    <source>
        <dbReference type="ARBA" id="ARBA00023002"/>
    </source>
</evidence>
<dbReference type="Proteomes" id="UP000824249">
    <property type="component" value="Unassembled WGS sequence"/>
</dbReference>
<dbReference type="Pfam" id="PF01207">
    <property type="entry name" value="Dus"/>
    <property type="match status" value="1"/>
</dbReference>
<comment type="function">
    <text evidence="2 12">Catalyzes the synthesis of 5,6-dihydrouridine (D), a modified base found in the D-loop of most tRNAs, via the reduction of the C5-C6 double bond in target uridines.</text>
</comment>
<keyword evidence="5 12" id="KW-0288">FMN</keyword>
<dbReference type="PROSITE" id="PS01136">
    <property type="entry name" value="UPF0034"/>
    <property type="match status" value="1"/>
</dbReference>
<dbReference type="CDD" id="cd02801">
    <property type="entry name" value="DUS_like_FMN"/>
    <property type="match status" value="1"/>
</dbReference>
<evidence type="ECO:0000256" key="13">
    <source>
        <dbReference type="PIRSR" id="PIRSR006621-1"/>
    </source>
</evidence>
<dbReference type="Gene3D" id="1.10.1200.80">
    <property type="entry name" value="Putative flavin oxidoreducatase, domain 2"/>
    <property type="match status" value="1"/>
</dbReference>
<dbReference type="InterPro" id="IPR035587">
    <property type="entry name" value="DUS-like_FMN-bd"/>
</dbReference>
<gene>
    <name evidence="16" type="ORF">H9737_03465</name>
</gene>
<evidence type="ECO:0000256" key="2">
    <source>
        <dbReference type="ARBA" id="ARBA00002790"/>
    </source>
</evidence>
<feature type="binding site" evidence="14">
    <location>
        <position position="145"/>
    </location>
    <ligand>
        <name>FMN</name>
        <dbReference type="ChEBI" id="CHEBI:58210"/>
    </ligand>
</feature>
<feature type="binding site" evidence="14">
    <location>
        <begin position="206"/>
        <end position="208"/>
    </location>
    <ligand>
        <name>FMN</name>
        <dbReference type="ChEBI" id="CHEBI:58210"/>
    </ligand>
</feature>
<feature type="binding site" evidence="14">
    <location>
        <position position="175"/>
    </location>
    <ligand>
        <name>FMN</name>
        <dbReference type="ChEBI" id="CHEBI:58210"/>
    </ligand>
</feature>
<evidence type="ECO:0000256" key="8">
    <source>
        <dbReference type="ARBA" id="ARBA00022884"/>
    </source>
</evidence>
<reference evidence="16" key="2">
    <citation type="submission" date="2021-04" db="EMBL/GenBank/DDBJ databases">
        <authorList>
            <person name="Gilroy R."/>
        </authorList>
    </citation>
    <scope>NUCLEOTIDE SEQUENCE</scope>
    <source>
        <strain evidence="16">26628</strain>
    </source>
</reference>
<feature type="binding site" evidence="14">
    <location>
        <begin position="230"/>
        <end position="231"/>
    </location>
    <ligand>
        <name>FMN</name>
        <dbReference type="ChEBI" id="CHEBI:58210"/>
    </ligand>
</feature>
<evidence type="ECO:0000259" key="15">
    <source>
        <dbReference type="Pfam" id="PF01207"/>
    </source>
</evidence>
<evidence type="ECO:0000256" key="7">
    <source>
        <dbReference type="ARBA" id="ARBA00022857"/>
    </source>
</evidence>
<dbReference type="InterPro" id="IPR001269">
    <property type="entry name" value="DUS_fam"/>
</dbReference>
<dbReference type="GO" id="GO:0017150">
    <property type="term" value="F:tRNA dihydrouridine synthase activity"/>
    <property type="evidence" value="ECO:0007669"/>
    <property type="project" value="InterPro"/>
</dbReference>
<evidence type="ECO:0000256" key="1">
    <source>
        <dbReference type="ARBA" id="ARBA00001917"/>
    </source>
</evidence>
<comment type="caution">
    <text evidence="16">The sequence shown here is derived from an EMBL/GenBank/DDBJ whole genome shotgun (WGS) entry which is preliminary data.</text>
</comment>
<proteinExistence type="inferred from homology"/>
<organism evidence="16 17">
    <name type="scientific">Candidatus Borkfalkia faecigallinarum</name>
    <dbReference type="NCBI Taxonomy" id="2838509"/>
    <lineage>
        <taxon>Bacteria</taxon>
        <taxon>Bacillati</taxon>
        <taxon>Bacillota</taxon>
        <taxon>Clostridia</taxon>
        <taxon>Christensenellales</taxon>
        <taxon>Christensenellaceae</taxon>
        <taxon>Candidatus Borkfalkia</taxon>
    </lineage>
</organism>
<dbReference type="EMBL" id="DXFD01000053">
    <property type="protein sequence ID" value="HIX46731.1"/>
    <property type="molecule type" value="Genomic_DNA"/>
</dbReference>
<keyword evidence="7" id="KW-0521">NADP</keyword>
<keyword evidence="8" id="KW-0694">RNA-binding</keyword>
<feature type="binding site" evidence="14">
    <location>
        <position position="77"/>
    </location>
    <ligand>
        <name>FMN</name>
        <dbReference type="ChEBI" id="CHEBI:58210"/>
    </ligand>
</feature>
<dbReference type="EC" id="1.3.1.-" evidence="12"/>
<feature type="active site" description="Proton donor" evidence="13">
    <location>
        <position position="107"/>
    </location>
</feature>
<keyword evidence="9 12" id="KW-0560">Oxidoreductase</keyword>
<comment type="catalytic activity">
    <reaction evidence="10">
        <text>a 5,6-dihydrouridine in tRNA + NADP(+) = a uridine in tRNA + NADPH + H(+)</text>
        <dbReference type="Rhea" id="RHEA:23624"/>
        <dbReference type="Rhea" id="RHEA-COMP:13339"/>
        <dbReference type="Rhea" id="RHEA-COMP:13887"/>
        <dbReference type="ChEBI" id="CHEBI:15378"/>
        <dbReference type="ChEBI" id="CHEBI:57783"/>
        <dbReference type="ChEBI" id="CHEBI:58349"/>
        <dbReference type="ChEBI" id="CHEBI:65315"/>
        <dbReference type="ChEBI" id="CHEBI:74443"/>
    </reaction>
</comment>
<dbReference type="AlphaFoldDB" id="A0A9D1VTM3"/>
<evidence type="ECO:0000256" key="11">
    <source>
        <dbReference type="ARBA" id="ARBA00048802"/>
    </source>
</evidence>
<sequence>MAELGRPLAYGGVRLPNNVLLAPLAGYTDFAFRKLCYSFGAGGCFTEMVSAKGLSYDNEATRALLRLDPSEKHTAAQLFGGDADILRAACESEYLAPFAAVDINMGCPVPKVYKNGEGSALLADFPRAEKIVSACKKSGKTVSVKFRIGLEKGKYIAAEFAKLCEGAGADMITVHGRTRDAVYAGEPNYAQIAAAKGAVSIPVVANGGVFSRADAQKMLAETGADGVMVARAAMYCPHVFADILGREIAWDARAAVEGQIADMLPVYGERFTLVQMRKMAAFYLRGRRGSSAIRARLFACDSLAALSDCLNEAFAGG</sequence>
<comment type="catalytic activity">
    <reaction evidence="11">
        <text>a 5,6-dihydrouridine in tRNA + NAD(+) = a uridine in tRNA + NADH + H(+)</text>
        <dbReference type="Rhea" id="RHEA:54452"/>
        <dbReference type="Rhea" id="RHEA-COMP:13339"/>
        <dbReference type="Rhea" id="RHEA-COMP:13887"/>
        <dbReference type="ChEBI" id="CHEBI:15378"/>
        <dbReference type="ChEBI" id="CHEBI:57540"/>
        <dbReference type="ChEBI" id="CHEBI:57945"/>
        <dbReference type="ChEBI" id="CHEBI:65315"/>
        <dbReference type="ChEBI" id="CHEBI:74443"/>
    </reaction>
</comment>
<evidence type="ECO:0000313" key="17">
    <source>
        <dbReference type="Proteomes" id="UP000824249"/>
    </source>
</evidence>
<evidence type="ECO:0000256" key="12">
    <source>
        <dbReference type="PIRNR" id="PIRNR006621"/>
    </source>
</evidence>
<keyword evidence="6 12" id="KW-0819">tRNA processing</keyword>
<comment type="similarity">
    <text evidence="12">Belongs to the dus family.</text>
</comment>
<evidence type="ECO:0000256" key="3">
    <source>
        <dbReference type="ARBA" id="ARBA00022555"/>
    </source>
</evidence>
<name>A0A9D1VTM3_9FIRM</name>
<dbReference type="PANTHER" id="PTHR45846">
    <property type="entry name" value="TRNA-DIHYDROURIDINE(47) SYNTHASE [NAD(P)(+)]-LIKE"/>
    <property type="match status" value="1"/>
</dbReference>
<feature type="domain" description="DUS-like FMN-binding" evidence="15">
    <location>
        <begin position="20"/>
        <end position="306"/>
    </location>
</feature>
<dbReference type="InterPro" id="IPR024036">
    <property type="entry name" value="tRNA-dHydroUridine_Synthase_C"/>
</dbReference>
<dbReference type="GO" id="GO:0050660">
    <property type="term" value="F:flavin adenine dinucleotide binding"/>
    <property type="evidence" value="ECO:0007669"/>
    <property type="project" value="InterPro"/>
</dbReference>
<evidence type="ECO:0000256" key="4">
    <source>
        <dbReference type="ARBA" id="ARBA00022630"/>
    </source>
</evidence>
<evidence type="ECO:0000256" key="14">
    <source>
        <dbReference type="PIRSR" id="PIRSR006621-2"/>
    </source>
</evidence>